<dbReference type="EMBL" id="AONG01000008">
    <property type="protein sequence ID" value="KIQ69920.1"/>
    <property type="molecule type" value="Genomic_DNA"/>
</dbReference>
<dbReference type="RefSeq" id="WP_018301147.1">
    <property type="nucleotide sequence ID" value="NZ_KB902276.1"/>
</dbReference>
<comment type="caution">
    <text evidence="2">The sequence shown here is derived from an EMBL/GenBank/DDBJ whole genome shotgun (WGS) entry which is preliminary data.</text>
</comment>
<dbReference type="Proteomes" id="UP000035100">
    <property type="component" value="Unassembled WGS sequence"/>
</dbReference>
<accession>A0A0D0NNQ8</accession>
<dbReference type="STRING" id="1123501.Wenmar_01490"/>
<feature type="chain" id="PRO_5002217891" evidence="1">
    <location>
        <begin position="24"/>
        <end position="187"/>
    </location>
</feature>
<reference evidence="2 3" key="1">
    <citation type="submission" date="2013-01" db="EMBL/GenBank/DDBJ databases">
        <authorList>
            <person name="Fiebig A."/>
            <person name="Goeker M."/>
            <person name="Klenk H.-P.P."/>
        </authorList>
    </citation>
    <scope>NUCLEOTIDE SEQUENCE [LARGE SCALE GENOMIC DNA]</scope>
    <source>
        <strain evidence="2 3">DSM 24838</strain>
    </source>
</reference>
<evidence type="ECO:0000256" key="1">
    <source>
        <dbReference type="SAM" id="SignalP"/>
    </source>
</evidence>
<keyword evidence="3" id="KW-1185">Reference proteome</keyword>
<sequence>MQAGALFPALGALALTAPALASAQSIDPDEFLAFDRMNRILNRTGSTHSSIMGRDAPCLYSHRSTQRLGDGVEVETRVAVDYADVDAAGAVAEPISAGSLQLVVPLREGAPPVRYDLTLYDITGKLHRTYIDKYGATCDGWYCDASTEARDVYLTVTGDTAETDIDTVAEAVTDLAAFCAARDSEGD</sequence>
<evidence type="ECO:0000313" key="3">
    <source>
        <dbReference type="Proteomes" id="UP000035100"/>
    </source>
</evidence>
<protein>
    <submittedName>
        <fullName evidence="2">Uncharacterized protein</fullName>
    </submittedName>
</protein>
<name>A0A0D0NNQ8_9RHOB</name>
<keyword evidence="1" id="KW-0732">Signal</keyword>
<evidence type="ECO:0000313" key="2">
    <source>
        <dbReference type="EMBL" id="KIQ69920.1"/>
    </source>
</evidence>
<dbReference type="AlphaFoldDB" id="A0A0D0NNQ8"/>
<feature type="signal peptide" evidence="1">
    <location>
        <begin position="1"/>
        <end position="23"/>
    </location>
</feature>
<organism evidence="2 3">
    <name type="scientific">Wenxinia marina DSM 24838</name>
    <dbReference type="NCBI Taxonomy" id="1123501"/>
    <lineage>
        <taxon>Bacteria</taxon>
        <taxon>Pseudomonadati</taxon>
        <taxon>Pseudomonadota</taxon>
        <taxon>Alphaproteobacteria</taxon>
        <taxon>Rhodobacterales</taxon>
        <taxon>Roseobacteraceae</taxon>
        <taxon>Wenxinia</taxon>
    </lineage>
</organism>
<gene>
    <name evidence="2" type="ORF">Wenmar_01490</name>
</gene>
<proteinExistence type="predicted"/>